<proteinExistence type="predicted"/>
<evidence type="ECO:0000259" key="1">
    <source>
        <dbReference type="PROSITE" id="PS51208"/>
    </source>
</evidence>
<dbReference type="PANTHER" id="PTHR37494">
    <property type="entry name" value="HEMAGGLUTININ"/>
    <property type="match status" value="1"/>
</dbReference>
<name>A0A4S3ZPF4_9HYPH</name>
<dbReference type="InterPro" id="IPR036709">
    <property type="entry name" value="Autotransporte_beta_dom_sf"/>
</dbReference>
<sequence length="2007" mass="201122">MLVGWLLVRQEILKPLWSWLLTLTGVLLPRSVKTLFLFLVAVLAAGQSHAVPSASCNAINADWGAGITRDWTYGTTINEDVVDKVYQNNFNIGEKLSWNYTFSGTVPSDPNDTFAGFVIQNLDVGPLNAQASVENQQGSLSGSGEFTFSSSADTTGDIQVYLDANNRGTPRDKRITLQVTCSDGSVSASSDATLASLTLSSGTLSPSFTPSGVSYTATVSNATTTVTVTPTVAESNATVKINGTAVASGSASTPISLSVGANPITVVVTAQDGTTTKSYTVSVTRASSTDATLSNLTLSSGTLSPGFAPGTLSYIASVTNATTSLTVTPTVTDSTATVKVNGTAVTSGSASGSISLSVGANPITVRVTAQDGTTIKDYTITVTRASTDATLASLTLSSGTLSPSFTPSGVSYTATVSNATTSVTVTPTVAESNATVKVNGTAVASGSVSGSISLAVGPNTITVRVTAQDGTTVKDYTITVTRASTDATLASLTLSSGTLSPSFTPSGVSYTATVSNATTSVTVTPTVAESNATVKVNGTAVASGSVSGSISLAVGPNTITVRVTAQDGTTVKDYAVTVTRASTDATLAALTLSSGTLSPSFTPSGVSYTATVSNATTTVTVTPTVAESNATVTVNGNSVTSGNASGSITLAVGLNTITVRVTAQDGTTIKDYTIAVTRAASTDATLAALTLSSGTLSPSFTPSGVSYTATVSNATTTVTVTPTVAESNATVTVNGNSVTSGNASGSITLAVGLNTITVRVTAQDGTTIKVYTIAVTRAASTDATLAALGLSSGTLSPGFSAGQLSYTASVANSVSTLTVTPTVAETNATVTVNGSPVTSGSASSGITLAVGPNTITVRVTAQDGTTIKVYTVDVTRAAPAASTDATLAALSLSSGTLSPGFSAGQLSYNASVANSVTTLTVTPTVADTNATVTVNGSPVTSGSASSGITLAVGPNTITVRVTAQDGTTIKDYTVDVTRAAPAVSSDATLAALGLSSGTLSPGFSAGQLSYTASVANSVSTLTVTPTVADTNATVTVNGSPVTSGSASSGITLAVGPNTITVRVTAQDGTTIKDYTVDVTRAAPAVSSDATLAALGLSSGTLSPGFSAGQLSYTASVANSVSTLTVTPTVADTNATVTVNGSPVTSGSASSGITLAVGPNTITVRVTAQDGTTIKVYTVDVTRAAPAASTDATLAALGLSSGTLSPGFSAGQLSYTASVANSVTTLTVTPTVAETSATVTVNGNGVTSGNASGSISLAVGLNTITVRVTAQDGTTIKVYTVDVTRAAPAVSSDATLAALTLSTGTLSPSFASGTLSYTASVANSVSTLTVTPTVAETSATVTVNGSPVASGSASSAITLAVGANAITVDVTAQDGSTKVSYTVIVTRAAPASIVFSPASGPLSKGSVGANYSQTLTPSGGSAPYTFAVTGNVLPAGLTLDTSTGVIRGTPSVAGEYAFTVTVTDANAQTASVNYQLSIAAAPANLVFSPAGGALSEAMAGEDYRQEIAAKGGTGTLIYSVGSGTLPKGLVLNVSTGTLTGPLETKTEGDYSFSISATDTGGATATANYTLKVAPRAVTAPNKEVTVAAGSTPPDVYLNRGATGGPFFSAEIVVVEPANAGTARIVQGQLAQAASSFIPVGWYLQFTPNPSYSGQVKVNYRLSSTLGLSNTGVVTYNLGYDAGVVAQDIDALVHGFVRSRQSLIAGSLHVPGLLERRRLDSATDPVTTVVLPSAEGLSMGFSTSLAQMEAARNHADGIEGGADTRFNIWIDGIIALHNRKDNGSQWGSFGMLSLGADYLLTDKALLGVSLHYDRMTDPTDNDAKLTGNGWLVGPYASFELLKGVFWDTSVLYGGSSNAIDTRFWDGRFDTTRWIVDTKLKGQWDIGDATVLTPKFRTIYLSETVKDYGVSNNQGDFLGLKGFTEEQLRVSAGADLARSFTLADGSVLTPKVGANVGFSGLNGAGAFGSISGGLSLVTENQWGMEANILFNIEGDGDKSTAARVRVSKKF</sequence>
<accession>A0A4S3ZPF4</accession>
<feature type="domain" description="Autotransporter" evidence="1">
    <location>
        <begin position="1759"/>
        <end position="2007"/>
    </location>
</feature>
<dbReference type="Pfam" id="PF05345">
    <property type="entry name" value="He_PIG"/>
    <property type="match status" value="2"/>
</dbReference>
<dbReference type="Gene3D" id="2.40.128.130">
    <property type="entry name" value="Autotransporter beta-domain"/>
    <property type="match status" value="1"/>
</dbReference>
<dbReference type="Pfam" id="PF12733">
    <property type="entry name" value="Cadherin-like"/>
    <property type="match status" value="12"/>
</dbReference>
<protein>
    <recommendedName>
        <fullName evidence="1">Autotransporter domain-containing protein</fullName>
    </recommendedName>
</protein>
<dbReference type="InterPro" id="IPR015919">
    <property type="entry name" value="Cadherin-like_sf"/>
</dbReference>
<reference evidence="2 3" key="1">
    <citation type="submission" date="2019-04" db="EMBL/GenBank/DDBJ databases">
        <title>Rhizobium terrae sp. nov., isolated from a paddy soil.</title>
        <authorList>
            <person name="Lin S.-Y."/>
            <person name="Hameed A."/>
            <person name="Huang H.-I."/>
            <person name="Young C.-C."/>
        </authorList>
    </citation>
    <scope>NUCLEOTIDE SEQUENCE [LARGE SCALE GENOMIC DNA]</scope>
    <source>
        <strain evidence="2 3">CC-HIH110</strain>
    </source>
</reference>
<dbReference type="SUPFAM" id="SSF49313">
    <property type="entry name" value="Cadherin-like"/>
    <property type="match status" value="2"/>
</dbReference>
<comment type="caution">
    <text evidence="2">The sequence shown here is derived from an EMBL/GenBank/DDBJ whole genome shotgun (WGS) entry which is preliminary data.</text>
</comment>
<dbReference type="PANTHER" id="PTHR37494:SF1">
    <property type="entry name" value="STAPHYLOCOCCUS AUREUS SURFACE PROTEIN A"/>
    <property type="match status" value="1"/>
</dbReference>
<dbReference type="GO" id="GO:0016020">
    <property type="term" value="C:membrane"/>
    <property type="evidence" value="ECO:0007669"/>
    <property type="project" value="InterPro"/>
</dbReference>
<dbReference type="Gene3D" id="2.60.40.10">
    <property type="entry name" value="Immunoglobulins"/>
    <property type="match status" value="11"/>
</dbReference>
<dbReference type="InterPro" id="IPR005546">
    <property type="entry name" value="Autotransporte_beta"/>
</dbReference>
<evidence type="ECO:0000313" key="3">
    <source>
        <dbReference type="Proteomes" id="UP000310754"/>
    </source>
</evidence>
<dbReference type="PROSITE" id="PS51208">
    <property type="entry name" value="AUTOTRANSPORTER"/>
    <property type="match status" value="1"/>
</dbReference>
<dbReference type="Proteomes" id="UP000310754">
    <property type="component" value="Unassembled WGS sequence"/>
</dbReference>
<dbReference type="GO" id="GO:0005509">
    <property type="term" value="F:calcium ion binding"/>
    <property type="evidence" value="ECO:0007669"/>
    <property type="project" value="InterPro"/>
</dbReference>
<dbReference type="SMART" id="SM00869">
    <property type="entry name" value="Autotransporter"/>
    <property type="match status" value="1"/>
</dbReference>
<dbReference type="SUPFAM" id="SSF103515">
    <property type="entry name" value="Autotransporter"/>
    <property type="match status" value="1"/>
</dbReference>
<organism evidence="2 3">
    <name type="scientific">Allorhizobium terrae</name>
    <dbReference type="NCBI Taxonomy" id="1848972"/>
    <lineage>
        <taxon>Bacteria</taxon>
        <taxon>Pseudomonadati</taxon>
        <taxon>Pseudomonadota</taxon>
        <taxon>Alphaproteobacteria</taxon>
        <taxon>Hyphomicrobiales</taxon>
        <taxon>Rhizobiaceae</taxon>
        <taxon>Rhizobium/Agrobacterium group</taxon>
        <taxon>Allorhizobium</taxon>
    </lineage>
</organism>
<dbReference type="EMBL" id="SSOA01000013">
    <property type="protein sequence ID" value="THF47379.1"/>
    <property type="molecule type" value="Genomic_DNA"/>
</dbReference>
<dbReference type="InterPro" id="IPR013783">
    <property type="entry name" value="Ig-like_fold"/>
</dbReference>
<dbReference type="InterPro" id="IPR025883">
    <property type="entry name" value="Cadherin-like_domain"/>
</dbReference>
<evidence type="ECO:0000313" key="2">
    <source>
        <dbReference type="EMBL" id="THF47379.1"/>
    </source>
</evidence>
<gene>
    <name evidence="2" type="ORF">E6C51_18255</name>
</gene>
<keyword evidence="3" id="KW-1185">Reference proteome</keyword>